<dbReference type="Gene3D" id="3.40.50.150">
    <property type="entry name" value="Vaccinia Virus protein VP39"/>
    <property type="match status" value="1"/>
</dbReference>
<dbReference type="AlphaFoldDB" id="A0A8J4HB82"/>
<gene>
    <name evidence="3" type="primary">rsmD</name>
    <name evidence="3" type="ORF">ENY07_10765</name>
</gene>
<dbReference type="InterPro" id="IPR002052">
    <property type="entry name" value="DNA_methylase_N6_adenine_CS"/>
</dbReference>
<dbReference type="SUPFAM" id="SSF53335">
    <property type="entry name" value="S-adenosyl-L-methionine-dependent methyltransferases"/>
    <property type="match status" value="1"/>
</dbReference>
<dbReference type="EMBL" id="DTQM01000205">
    <property type="protein sequence ID" value="HGC43685.1"/>
    <property type="molecule type" value="Genomic_DNA"/>
</dbReference>
<evidence type="ECO:0000256" key="1">
    <source>
        <dbReference type="ARBA" id="ARBA00022603"/>
    </source>
</evidence>
<dbReference type="GO" id="GO:0052913">
    <property type="term" value="F:16S rRNA (guanine(966)-N(2))-methyltransferase activity"/>
    <property type="evidence" value="ECO:0007669"/>
    <property type="project" value="UniProtKB-EC"/>
</dbReference>
<organism evidence="3">
    <name type="scientific">Acidicaldus sp</name>
    <dbReference type="NCBI Taxonomy" id="1872105"/>
    <lineage>
        <taxon>Bacteria</taxon>
        <taxon>Pseudomonadati</taxon>
        <taxon>Pseudomonadota</taxon>
        <taxon>Alphaproteobacteria</taxon>
        <taxon>Acetobacterales</taxon>
        <taxon>Acetobacteraceae</taxon>
        <taxon>Acidicaldus</taxon>
    </lineage>
</organism>
<name>A0A8J4HB82_9PROT</name>
<dbReference type="PROSITE" id="PS00092">
    <property type="entry name" value="N6_MTASE"/>
    <property type="match status" value="1"/>
</dbReference>
<proteinExistence type="predicted"/>
<evidence type="ECO:0000256" key="2">
    <source>
        <dbReference type="ARBA" id="ARBA00022679"/>
    </source>
</evidence>
<dbReference type="PIRSF" id="PIRSF004553">
    <property type="entry name" value="CHP00095"/>
    <property type="match status" value="1"/>
</dbReference>
<comment type="caution">
    <text evidence="3">The sequence shown here is derived from an EMBL/GenBank/DDBJ whole genome shotgun (WGS) entry which is preliminary data.</text>
</comment>
<dbReference type="InterPro" id="IPR004398">
    <property type="entry name" value="RNA_MeTrfase_RsmD"/>
</dbReference>
<protein>
    <submittedName>
        <fullName evidence="3">16S rRNA (Guanine(966)-N(2))-methyltransferase RsmD</fullName>
        <ecNumber evidence="3">2.1.1.171</ecNumber>
    </submittedName>
</protein>
<dbReference type="NCBIfam" id="TIGR00095">
    <property type="entry name" value="16S rRNA (guanine(966)-N(2))-methyltransferase RsmD"/>
    <property type="match status" value="1"/>
</dbReference>
<dbReference type="GO" id="GO:0003676">
    <property type="term" value="F:nucleic acid binding"/>
    <property type="evidence" value="ECO:0007669"/>
    <property type="project" value="InterPro"/>
</dbReference>
<dbReference type="PANTHER" id="PTHR43542:SF1">
    <property type="entry name" value="METHYLTRANSFERASE"/>
    <property type="match status" value="1"/>
</dbReference>
<dbReference type="EC" id="2.1.1.171" evidence="3"/>
<sequence>MPRIIAGRLRGRRLVTPAGAATRPTAERVRQALFDMLAHASWAEGSLSGAQVLDAFAGSGALGLEAFSRGAARVDFIEHDRAACAAIAANIASLAPGTPLRLHRADALRPPPGQPCSLVLLDPPYGKNLVFPALAALREAGWIAPAALIVAELGHGEEIPPALGPPLAARGHGAAQILIWRG</sequence>
<keyword evidence="2 3" id="KW-0808">Transferase</keyword>
<dbReference type="PANTHER" id="PTHR43542">
    <property type="entry name" value="METHYLTRANSFERASE"/>
    <property type="match status" value="1"/>
</dbReference>
<keyword evidence="1 3" id="KW-0489">Methyltransferase</keyword>
<accession>A0A8J4HB82</accession>
<dbReference type="InterPro" id="IPR029063">
    <property type="entry name" value="SAM-dependent_MTases_sf"/>
</dbReference>
<dbReference type="Pfam" id="PF03602">
    <property type="entry name" value="Cons_hypoth95"/>
    <property type="match status" value="1"/>
</dbReference>
<evidence type="ECO:0000313" key="3">
    <source>
        <dbReference type="EMBL" id="HGC43685.1"/>
    </source>
</evidence>
<dbReference type="CDD" id="cd02440">
    <property type="entry name" value="AdoMet_MTases"/>
    <property type="match status" value="1"/>
</dbReference>
<reference evidence="3" key="1">
    <citation type="journal article" date="2020" name="mSystems">
        <title>Genome- and Community-Level Interaction Insights into Carbon Utilization and Element Cycling Functions of Hydrothermarchaeota in Hydrothermal Sediment.</title>
        <authorList>
            <person name="Zhou Z."/>
            <person name="Liu Y."/>
            <person name="Xu W."/>
            <person name="Pan J."/>
            <person name="Luo Z.H."/>
            <person name="Li M."/>
        </authorList>
    </citation>
    <scope>NUCLEOTIDE SEQUENCE</scope>
    <source>
        <strain evidence="3">SpSt-997</strain>
    </source>
</reference>